<evidence type="ECO:0000256" key="8">
    <source>
        <dbReference type="ARBA" id="ARBA00023064"/>
    </source>
</evidence>
<dbReference type="GO" id="GO:0005737">
    <property type="term" value="C:cytoplasm"/>
    <property type="evidence" value="ECO:0007669"/>
    <property type="project" value="TreeGrafter"/>
</dbReference>
<dbReference type="InterPro" id="IPR006001">
    <property type="entry name" value="Therm_gnt_kin"/>
</dbReference>
<comment type="similarity">
    <text evidence="2 10">Belongs to the gluconokinase GntK/GntV family.</text>
</comment>
<keyword evidence="8" id="KW-0311">Gluconate utilization</keyword>
<proteinExistence type="inferred from homology"/>
<keyword evidence="4 10" id="KW-0808">Transferase</keyword>
<evidence type="ECO:0000256" key="7">
    <source>
        <dbReference type="ARBA" id="ARBA00022840"/>
    </source>
</evidence>
<dbReference type="RefSeq" id="WP_349426080.1">
    <property type="nucleotide sequence ID" value="NZ_CP151632.1"/>
</dbReference>
<dbReference type="GO" id="GO:0019521">
    <property type="term" value="P:D-gluconate metabolic process"/>
    <property type="evidence" value="ECO:0007669"/>
    <property type="project" value="UniProtKB-KW"/>
</dbReference>
<organism evidence="11">
    <name type="scientific">Microbacterium sp. LWS13-1.2</name>
    <dbReference type="NCBI Taxonomy" id="3135264"/>
    <lineage>
        <taxon>Bacteria</taxon>
        <taxon>Bacillati</taxon>
        <taxon>Actinomycetota</taxon>
        <taxon>Actinomycetes</taxon>
        <taxon>Micrococcales</taxon>
        <taxon>Microbacteriaceae</taxon>
        <taxon>Microbacterium</taxon>
    </lineage>
</organism>
<dbReference type="CDD" id="cd02021">
    <property type="entry name" value="GntK"/>
    <property type="match status" value="1"/>
</dbReference>
<dbReference type="EMBL" id="CP151632">
    <property type="protein sequence ID" value="WZO35243.1"/>
    <property type="molecule type" value="Genomic_DNA"/>
</dbReference>
<dbReference type="NCBIfam" id="TIGR01313">
    <property type="entry name" value="therm_gnt_kin"/>
    <property type="match status" value="1"/>
</dbReference>
<dbReference type="EC" id="2.7.1.12" evidence="3 10"/>
<evidence type="ECO:0000256" key="3">
    <source>
        <dbReference type="ARBA" id="ARBA00012054"/>
    </source>
</evidence>
<evidence type="ECO:0000313" key="11">
    <source>
        <dbReference type="EMBL" id="WZO35243.1"/>
    </source>
</evidence>
<dbReference type="GO" id="GO:0046316">
    <property type="term" value="F:gluconokinase activity"/>
    <property type="evidence" value="ECO:0007669"/>
    <property type="project" value="UniProtKB-EC"/>
</dbReference>
<comment type="pathway">
    <text evidence="1">Carbohydrate acid metabolism.</text>
</comment>
<accession>A0AAU6SEB2</accession>
<evidence type="ECO:0000256" key="2">
    <source>
        <dbReference type="ARBA" id="ARBA00008420"/>
    </source>
</evidence>
<gene>
    <name evidence="11" type="ORF">MRBLWS13_002937</name>
</gene>
<sequence>MSGKTRMLAPDGDATAPAIVVMGVSASGKSSVAAGLSTSLGIDWLDADDLHPAANVAKMASGRALTDDDRWPWLDRVAEELALGAAAGGIIVACSGLRRAYRDRLRSQAPHAVFVHLTGTPELLVDRAKARTGHFMPATLLASQLALLEPLAADEAGVEIDIAAPVPSIVEKARRWMELHGE</sequence>
<keyword evidence="6 10" id="KW-0418">Kinase</keyword>
<evidence type="ECO:0000256" key="6">
    <source>
        <dbReference type="ARBA" id="ARBA00022777"/>
    </source>
</evidence>
<name>A0AAU6SEB2_9MICO</name>
<dbReference type="Gene3D" id="3.40.50.300">
    <property type="entry name" value="P-loop containing nucleotide triphosphate hydrolases"/>
    <property type="match status" value="1"/>
</dbReference>
<evidence type="ECO:0000256" key="5">
    <source>
        <dbReference type="ARBA" id="ARBA00022741"/>
    </source>
</evidence>
<evidence type="ECO:0000256" key="1">
    <source>
        <dbReference type="ARBA" id="ARBA00004761"/>
    </source>
</evidence>
<dbReference type="FunFam" id="3.40.50.300:FF:000522">
    <property type="entry name" value="Gluconokinase"/>
    <property type="match status" value="1"/>
</dbReference>
<evidence type="ECO:0000256" key="4">
    <source>
        <dbReference type="ARBA" id="ARBA00022679"/>
    </source>
</evidence>
<evidence type="ECO:0000256" key="10">
    <source>
        <dbReference type="RuleBase" id="RU363066"/>
    </source>
</evidence>
<comment type="catalytic activity">
    <reaction evidence="9 10">
        <text>D-gluconate + ATP = 6-phospho-D-gluconate + ADP + H(+)</text>
        <dbReference type="Rhea" id="RHEA:19433"/>
        <dbReference type="ChEBI" id="CHEBI:15378"/>
        <dbReference type="ChEBI" id="CHEBI:18391"/>
        <dbReference type="ChEBI" id="CHEBI:30616"/>
        <dbReference type="ChEBI" id="CHEBI:58759"/>
        <dbReference type="ChEBI" id="CHEBI:456216"/>
        <dbReference type="EC" id="2.7.1.12"/>
    </reaction>
</comment>
<dbReference type="PANTHER" id="PTHR43442:SF3">
    <property type="entry name" value="GLUCONOKINASE-RELATED"/>
    <property type="match status" value="1"/>
</dbReference>
<evidence type="ECO:0000256" key="9">
    <source>
        <dbReference type="ARBA" id="ARBA00048090"/>
    </source>
</evidence>
<dbReference type="Pfam" id="PF13671">
    <property type="entry name" value="AAA_33"/>
    <property type="match status" value="1"/>
</dbReference>
<dbReference type="SUPFAM" id="SSF52540">
    <property type="entry name" value="P-loop containing nucleoside triphosphate hydrolases"/>
    <property type="match status" value="1"/>
</dbReference>
<dbReference type="GO" id="GO:0005524">
    <property type="term" value="F:ATP binding"/>
    <property type="evidence" value="ECO:0007669"/>
    <property type="project" value="UniProtKB-KW"/>
</dbReference>
<protein>
    <recommendedName>
        <fullName evidence="3 10">Gluconokinase</fullName>
        <ecNumber evidence="3 10">2.7.1.12</ecNumber>
    </recommendedName>
</protein>
<dbReference type="AlphaFoldDB" id="A0AAU6SEB2"/>
<dbReference type="InterPro" id="IPR027417">
    <property type="entry name" value="P-loop_NTPase"/>
</dbReference>
<dbReference type="PANTHER" id="PTHR43442">
    <property type="entry name" value="GLUCONOKINASE-RELATED"/>
    <property type="match status" value="1"/>
</dbReference>
<keyword evidence="5 10" id="KW-0547">Nucleotide-binding</keyword>
<keyword evidence="7 10" id="KW-0067">ATP-binding</keyword>
<reference evidence="11" key="1">
    <citation type="submission" date="2024-04" db="EMBL/GenBank/DDBJ databases">
        <authorList>
            <person name="Roder T."/>
            <person name="Oberhansli S."/>
            <person name="Kreuzer M."/>
        </authorList>
    </citation>
    <scope>NUCLEOTIDE SEQUENCE</scope>
    <source>
        <strain evidence="11">LWS13-1.2</strain>
    </source>
</reference>